<evidence type="ECO:0000313" key="1">
    <source>
        <dbReference type="EMBL" id="MEZ7196506.1"/>
    </source>
</evidence>
<protein>
    <submittedName>
        <fullName evidence="1">Uncharacterized protein</fullName>
    </submittedName>
</protein>
<sequence>MTMQISGAHMNYGFMHQLKMRKNRGEDLGSAASLLDNSPGMRLGQVAVINPAKDGLTPAAMALANAPGQAGKLSGDYPRTLGETFANEIVRRMGEVKDGNGEVKDTADLRSQLASTMDWVRERFGDQTAAAAAGMVIQATSSGVNEDTLGNGLLNTLKFIDRNFGTNAGDTAISQFNSGINTALNDFFDNGQSEIFHVAESSGGASATQAASSRLFSRIAQGTDSSDAPDQLKQLLEQLKAELDNTAQLQDLTTQLEERFNPAKASVDQAMVAYQKVPGDTSPQLTSVTV</sequence>
<dbReference type="EMBL" id="JBGLYH010000014">
    <property type="protein sequence ID" value="MEZ7196506.1"/>
    <property type="molecule type" value="Genomic_DNA"/>
</dbReference>
<gene>
    <name evidence="1" type="ORF">AB6M95_07080</name>
</gene>
<dbReference type="Proteomes" id="UP001568698">
    <property type="component" value="Unassembled WGS sequence"/>
</dbReference>
<name>A0ABV4K0L1_9BACT</name>
<comment type="caution">
    <text evidence="1">The sequence shown here is derived from an EMBL/GenBank/DDBJ whole genome shotgun (WGS) entry which is preliminary data.</text>
</comment>
<evidence type="ECO:0000313" key="2">
    <source>
        <dbReference type="Proteomes" id="UP001568698"/>
    </source>
</evidence>
<dbReference type="RefSeq" id="WP_371386041.1">
    <property type="nucleotide sequence ID" value="NZ_JBGLYH010000014.1"/>
</dbReference>
<proteinExistence type="predicted"/>
<keyword evidence="2" id="KW-1185">Reference proteome</keyword>
<reference evidence="1 2" key="1">
    <citation type="submission" date="2024-08" db="EMBL/GenBank/DDBJ databases">
        <title>Sulfate-reducing bacteria isolated from formation water of the oil field in Kazakhstan and description of Pseudodesulfovibrio sp.</title>
        <authorList>
            <person name="Bidzhieva S.K."/>
            <person name="Tourova T.P."/>
            <person name="Grouzdev D.S."/>
            <person name="Beletsky A.V."/>
            <person name="Sokolova D.S."/>
            <person name="Samigullina S.R."/>
            <person name="Poltaraus A.B."/>
            <person name="Avtukh A.N."/>
            <person name="Tereshina V.M."/>
            <person name="Zhaparov N.S."/>
            <person name="Mardanov A.V."/>
            <person name="Nazina T.N."/>
        </authorList>
    </citation>
    <scope>NUCLEOTIDE SEQUENCE [LARGE SCALE GENOMIC DNA]</scope>
    <source>
        <strain evidence="1 2">9FUS</strain>
    </source>
</reference>
<organism evidence="1 2">
    <name type="scientific">Pseudodesulfovibrio karagichevae</name>
    <dbReference type="NCBI Taxonomy" id="3239305"/>
    <lineage>
        <taxon>Bacteria</taxon>
        <taxon>Pseudomonadati</taxon>
        <taxon>Thermodesulfobacteriota</taxon>
        <taxon>Desulfovibrionia</taxon>
        <taxon>Desulfovibrionales</taxon>
        <taxon>Desulfovibrionaceae</taxon>
    </lineage>
</organism>
<accession>A0ABV4K0L1</accession>